<feature type="transmembrane region" description="Helical" evidence="9">
    <location>
        <begin position="107"/>
        <end position="125"/>
    </location>
</feature>
<keyword evidence="2" id="KW-1003">Cell membrane</keyword>
<dbReference type="GO" id="GO:0004930">
    <property type="term" value="F:G protein-coupled receptor activity"/>
    <property type="evidence" value="ECO:0007669"/>
    <property type="project" value="UniProtKB-KW"/>
</dbReference>
<dbReference type="InterPro" id="IPR050569">
    <property type="entry name" value="TAAR"/>
</dbReference>
<dbReference type="PRINTS" id="PR00237">
    <property type="entry name" value="GPCRRHODOPSN"/>
</dbReference>
<feature type="transmembrane region" description="Helical" evidence="9">
    <location>
        <begin position="279"/>
        <end position="297"/>
    </location>
</feature>
<dbReference type="EMBL" id="JAODUO010000098">
    <property type="protein sequence ID" value="KAK2189728.1"/>
    <property type="molecule type" value="Genomic_DNA"/>
</dbReference>
<feature type="transmembrane region" description="Helical" evidence="9">
    <location>
        <begin position="25"/>
        <end position="46"/>
    </location>
</feature>
<evidence type="ECO:0000256" key="2">
    <source>
        <dbReference type="ARBA" id="ARBA00022475"/>
    </source>
</evidence>
<evidence type="ECO:0000313" key="12">
    <source>
        <dbReference type="Proteomes" id="UP001209878"/>
    </source>
</evidence>
<dbReference type="PROSITE" id="PS50262">
    <property type="entry name" value="G_PROTEIN_RECEP_F1_2"/>
    <property type="match status" value="1"/>
</dbReference>
<keyword evidence="5" id="KW-0297">G-protein coupled receptor</keyword>
<evidence type="ECO:0000256" key="1">
    <source>
        <dbReference type="ARBA" id="ARBA00004651"/>
    </source>
</evidence>
<dbReference type="SUPFAM" id="SSF81321">
    <property type="entry name" value="Family A G protein-coupled receptor-like"/>
    <property type="match status" value="1"/>
</dbReference>
<feature type="domain" description="G-protein coupled receptors family 1 profile" evidence="10">
    <location>
        <begin position="37"/>
        <end position="294"/>
    </location>
</feature>
<dbReference type="InterPro" id="IPR000276">
    <property type="entry name" value="GPCR_Rhodpsn"/>
</dbReference>
<dbReference type="Gene3D" id="1.20.1070.10">
    <property type="entry name" value="Rhodopsin 7-helix transmembrane proteins"/>
    <property type="match status" value="1"/>
</dbReference>
<organism evidence="11 12">
    <name type="scientific">Ridgeia piscesae</name>
    <name type="common">Tubeworm</name>
    <dbReference type="NCBI Taxonomy" id="27915"/>
    <lineage>
        <taxon>Eukaryota</taxon>
        <taxon>Metazoa</taxon>
        <taxon>Spiralia</taxon>
        <taxon>Lophotrochozoa</taxon>
        <taxon>Annelida</taxon>
        <taxon>Polychaeta</taxon>
        <taxon>Sedentaria</taxon>
        <taxon>Canalipalpata</taxon>
        <taxon>Sabellida</taxon>
        <taxon>Siboglinidae</taxon>
        <taxon>Ridgeia</taxon>
    </lineage>
</organism>
<evidence type="ECO:0000256" key="5">
    <source>
        <dbReference type="ARBA" id="ARBA00023040"/>
    </source>
</evidence>
<dbReference type="AlphaFoldDB" id="A0AAD9UHH6"/>
<keyword evidence="4 9" id="KW-1133">Transmembrane helix</keyword>
<feature type="transmembrane region" description="Helical" evidence="9">
    <location>
        <begin position="137"/>
        <end position="161"/>
    </location>
</feature>
<evidence type="ECO:0000259" key="10">
    <source>
        <dbReference type="PROSITE" id="PS50262"/>
    </source>
</evidence>
<dbReference type="PANTHER" id="PTHR24249:SF372">
    <property type="entry name" value="G-PROTEIN COUPLED RECEPTORS FAMILY 1 PROFILE DOMAIN-CONTAINING PROTEIN"/>
    <property type="match status" value="1"/>
</dbReference>
<evidence type="ECO:0000256" key="3">
    <source>
        <dbReference type="ARBA" id="ARBA00022692"/>
    </source>
</evidence>
<dbReference type="PANTHER" id="PTHR24249">
    <property type="entry name" value="HISTAMINE RECEPTOR-RELATED G-PROTEIN COUPLED RECEPTOR"/>
    <property type="match status" value="1"/>
</dbReference>
<feature type="transmembrane region" description="Helical" evidence="9">
    <location>
        <begin position="239"/>
        <end position="259"/>
    </location>
</feature>
<evidence type="ECO:0000256" key="8">
    <source>
        <dbReference type="ARBA" id="ARBA00023224"/>
    </source>
</evidence>
<feature type="transmembrane region" description="Helical" evidence="9">
    <location>
        <begin position="181"/>
        <end position="203"/>
    </location>
</feature>
<accession>A0AAD9UHH6</accession>
<gene>
    <name evidence="11" type="ORF">NP493_98g01031</name>
</gene>
<protein>
    <recommendedName>
        <fullName evidence="10">G-protein coupled receptors family 1 profile domain-containing protein</fullName>
    </recommendedName>
</protein>
<dbReference type="Proteomes" id="UP001209878">
    <property type="component" value="Unassembled WGS sequence"/>
</dbReference>
<comment type="subcellular location">
    <subcellularLocation>
        <location evidence="1">Cell membrane</location>
        <topology evidence="1">Multi-pass membrane protein</topology>
    </subcellularLocation>
</comment>
<keyword evidence="12" id="KW-1185">Reference proteome</keyword>
<proteinExistence type="predicted"/>
<dbReference type="CDD" id="cd00637">
    <property type="entry name" value="7tm_classA_rhodopsin-like"/>
    <property type="match status" value="1"/>
</dbReference>
<sequence length="315" mass="34579">MAEYSNSSILDSVHKTEVYWKTVGGVQIVVAAVAVLGNTLVSFSLLTNRQLRQDPNNILMANLAMADGLFAVVLFFTGYWNTTAGLYPFGELACRLHMVFAVSSSQASNNILAAMSVVKFIRVGFPFTSDTILQPVVIGAVCATCWLPPFVWNFAIGIFSIGQLQFDISVCYAAYVDYVNGISALCFFLVQFVTVVVATGLVLRIVRRHHKNIGVLTVGIAGAPSSAATTAGPQTSWKAVRTFVVIVTSFLVMQAPMYFITVLQKVCNCLPYDLVYEYVTYPFSVNCVVHVFIYFFMEPRFRKAAKHLMSGGRCG</sequence>
<evidence type="ECO:0000256" key="6">
    <source>
        <dbReference type="ARBA" id="ARBA00023136"/>
    </source>
</evidence>
<keyword evidence="3 9" id="KW-0812">Transmembrane</keyword>
<dbReference type="InterPro" id="IPR017452">
    <property type="entry name" value="GPCR_Rhodpsn_7TM"/>
</dbReference>
<dbReference type="Pfam" id="PF00001">
    <property type="entry name" value="7tm_1"/>
    <property type="match status" value="1"/>
</dbReference>
<name>A0AAD9UHH6_RIDPI</name>
<evidence type="ECO:0000256" key="4">
    <source>
        <dbReference type="ARBA" id="ARBA00022989"/>
    </source>
</evidence>
<dbReference type="GO" id="GO:0005886">
    <property type="term" value="C:plasma membrane"/>
    <property type="evidence" value="ECO:0007669"/>
    <property type="project" value="UniProtKB-SubCell"/>
</dbReference>
<comment type="caution">
    <text evidence="11">The sequence shown here is derived from an EMBL/GenBank/DDBJ whole genome shotgun (WGS) entry which is preliminary data.</text>
</comment>
<feature type="transmembrane region" description="Helical" evidence="9">
    <location>
        <begin position="58"/>
        <end position="80"/>
    </location>
</feature>
<evidence type="ECO:0000256" key="9">
    <source>
        <dbReference type="SAM" id="Phobius"/>
    </source>
</evidence>
<keyword evidence="7" id="KW-0675">Receptor</keyword>
<evidence type="ECO:0000256" key="7">
    <source>
        <dbReference type="ARBA" id="ARBA00023170"/>
    </source>
</evidence>
<keyword evidence="6 9" id="KW-0472">Membrane</keyword>
<evidence type="ECO:0000313" key="11">
    <source>
        <dbReference type="EMBL" id="KAK2189728.1"/>
    </source>
</evidence>
<keyword evidence="8" id="KW-0807">Transducer</keyword>
<reference evidence="11" key="1">
    <citation type="journal article" date="2023" name="Mol. Biol. Evol.">
        <title>Third-Generation Sequencing Reveals the Adaptive Role of the Epigenome in Three Deep-Sea Polychaetes.</title>
        <authorList>
            <person name="Perez M."/>
            <person name="Aroh O."/>
            <person name="Sun Y."/>
            <person name="Lan Y."/>
            <person name="Juniper S.K."/>
            <person name="Young C.R."/>
            <person name="Angers B."/>
            <person name="Qian P.Y."/>
        </authorList>
    </citation>
    <scope>NUCLEOTIDE SEQUENCE</scope>
    <source>
        <strain evidence="11">R07B-5</strain>
    </source>
</reference>